<keyword evidence="1" id="KW-0547">Nucleotide-binding</keyword>
<dbReference type="KEGG" id="tva:4747364"/>
<dbReference type="PRINTS" id="PR00449">
    <property type="entry name" value="RASTRNSFRMNG"/>
</dbReference>
<reference evidence="2" key="2">
    <citation type="journal article" date="2007" name="Science">
        <title>Draft genome sequence of the sexually transmitted pathogen Trichomonas vaginalis.</title>
        <authorList>
            <person name="Carlton J.M."/>
            <person name="Hirt R.P."/>
            <person name="Silva J.C."/>
            <person name="Delcher A.L."/>
            <person name="Schatz M."/>
            <person name="Zhao Q."/>
            <person name="Wortman J.R."/>
            <person name="Bidwell S.L."/>
            <person name="Alsmark U.C.M."/>
            <person name="Besteiro S."/>
            <person name="Sicheritz-Ponten T."/>
            <person name="Noel C.J."/>
            <person name="Dacks J.B."/>
            <person name="Foster P.G."/>
            <person name="Simillion C."/>
            <person name="Van de Peer Y."/>
            <person name="Miranda-Saavedra D."/>
            <person name="Barton G.J."/>
            <person name="Westrop G.D."/>
            <person name="Mueller S."/>
            <person name="Dessi D."/>
            <person name="Fiori P.L."/>
            <person name="Ren Q."/>
            <person name="Paulsen I."/>
            <person name="Zhang H."/>
            <person name="Bastida-Corcuera F.D."/>
            <person name="Simoes-Barbosa A."/>
            <person name="Brown M.T."/>
            <person name="Hayes R.D."/>
            <person name="Mukherjee M."/>
            <person name="Okumura C.Y."/>
            <person name="Schneider R."/>
            <person name="Smith A.J."/>
            <person name="Vanacova S."/>
            <person name="Villalvazo M."/>
            <person name="Haas B.J."/>
            <person name="Pertea M."/>
            <person name="Feldblyum T.V."/>
            <person name="Utterback T.R."/>
            <person name="Shu C.L."/>
            <person name="Osoegawa K."/>
            <person name="de Jong P.J."/>
            <person name="Hrdy I."/>
            <person name="Horvathova L."/>
            <person name="Zubacova Z."/>
            <person name="Dolezal P."/>
            <person name="Malik S.B."/>
            <person name="Logsdon J.M. Jr."/>
            <person name="Henze K."/>
            <person name="Gupta A."/>
            <person name="Wang C.C."/>
            <person name="Dunne R.L."/>
            <person name="Upcroft J.A."/>
            <person name="Upcroft P."/>
            <person name="White O."/>
            <person name="Salzberg S.L."/>
            <person name="Tang P."/>
            <person name="Chiu C.-H."/>
            <person name="Lee Y.-S."/>
            <person name="Embley T.M."/>
            <person name="Coombs G.H."/>
            <person name="Mottram J.C."/>
            <person name="Tachezy J."/>
            <person name="Fraser-Liggett C.M."/>
            <person name="Johnson P.J."/>
        </authorList>
    </citation>
    <scope>NUCLEOTIDE SEQUENCE [LARGE SCALE GENOMIC DNA]</scope>
    <source>
        <strain evidence="2">G3</strain>
    </source>
</reference>
<dbReference type="InterPro" id="IPR027417">
    <property type="entry name" value="P-loop_NTPase"/>
</dbReference>
<dbReference type="RefSeq" id="XP_001302625.1">
    <property type="nucleotide sequence ID" value="XM_001302624.1"/>
</dbReference>
<dbReference type="EMBL" id="DS114176">
    <property type="protein sequence ID" value="EAX89695.1"/>
    <property type="molecule type" value="Genomic_DNA"/>
</dbReference>
<dbReference type="GO" id="GO:0003924">
    <property type="term" value="F:GTPase activity"/>
    <property type="evidence" value="ECO:0000318"/>
    <property type="project" value="GO_Central"/>
</dbReference>
<dbReference type="GO" id="GO:0005525">
    <property type="term" value="F:GTP binding"/>
    <property type="evidence" value="ECO:0007669"/>
    <property type="project" value="InterPro"/>
</dbReference>
<dbReference type="OMA" id="MILHDAQ"/>
<dbReference type="VEuPathDB" id="TrichDB:TVAGG3_0791250"/>
<dbReference type="SMART" id="SM00173">
    <property type="entry name" value="RAS"/>
    <property type="match status" value="1"/>
</dbReference>
<keyword evidence="3" id="KW-1185">Reference proteome</keyword>
<dbReference type="InterPro" id="IPR001806">
    <property type="entry name" value="Small_GTPase"/>
</dbReference>
<dbReference type="Proteomes" id="UP000001542">
    <property type="component" value="Unassembled WGS sequence"/>
</dbReference>
<dbReference type="PROSITE" id="PS51419">
    <property type="entry name" value="RAB"/>
    <property type="match status" value="1"/>
</dbReference>
<dbReference type="SMART" id="SM00174">
    <property type="entry name" value="RHO"/>
    <property type="match status" value="1"/>
</dbReference>
<dbReference type="SMART" id="SM00176">
    <property type="entry name" value="RAN"/>
    <property type="match status" value="1"/>
</dbReference>
<name>A0A8U0WNZ2_TRIV3</name>
<evidence type="ECO:0000256" key="1">
    <source>
        <dbReference type="ARBA" id="ARBA00022741"/>
    </source>
</evidence>
<dbReference type="GO" id="GO:0012505">
    <property type="term" value="C:endomembrane system"/>
    <property type="evidence" value="ECO:0000318"/>
    <property type="project" value="GO_Central"/>
</dbReference>
<protein>
    <submittedName>
        <fullName evidence="2">Small GTP-binding protein, putative</fullName>
    </submittedName>
</protein>
<dbReference type="SMR" id="A0A8U0WNZ2"/>
<dbReference type="AlphaFoldDB" id="A0A8U0WNZ2"/>
<gene>
    <name evidence="2" type="ORF">TVAG_052730</name>
</gene>
<reference evidence="2" key="1">
    <citation type="submission" date="2006-10" db="EMBL/GenBank/DDBJ databases">
        <authorList>
            <person name="Amadeo P."/>
            <person name="Zhao Q."/>
            <person name="Wortman J."/>
            <person name="Fraser-Liggett C."/>
            <person name="Carlton J."/>
        </authorList>
    </citation>
    <scope>NUCLEOTIDE SEQUENCE</scope>
    <source>
        <strain evidence="2">G3</strain>
    </source>
</reference>
<dbReference type="FunFam" id="3.40.50.300:FF:000808">
    <property type="entry name" value="Small GTP-binding protein, putative"/>
    <property type="match status" value="1"/>
</dbReference>
<dbReference type="NCBIfam" id="TIGR00231">
    <property type="entry name" value="small_GTP"/>
    <property type="match status" value="1"/>
</dbReference>
<dbReference type="Pfam" id="PF00071">
    <property type="entry name" value="Ras"/>
    <property type="match status" value="1"/>
</dbReference>
<dbReference type="GO" id="GO:0006886">
    <property type="term" value="P:intracellular protein transport"/>
    <property type="evidence" value="ECO:0000318"/>
    <property type="project" value="GO_Central"/>
</dbReference>
<dbReference type="OrthoDB" id="63533at2759"/>
<dbReference type="PANTHER" id="PTHR47978">
    <property type="match status" value="1"/>
</dbReference>
<dbReference type="Gene3D" id="3.40.50.300">
    <property type="entry name" value="P-loop containing nucleotide triphosphate hydrolases"/>
    <property type="match status" value="1"/>
</dbReference>
<dbReference type="SMART" id="SM00175">
    <property type="entry name" value="RAB"/>
    <property type="match status" value="1"/>
</dbReference>
<evidence type="ECO:0000313" key="3">
    <source>
        <dbReference type="Proteomes" id="UP000001542"/>
    </source>
</evidence>
<accession>A0A8U0WNZ2</accession>
<proteinExistence type="predicted"/>
<dbReference type="GO" id="GO:0005769">
    <property type="term" value="C:early endosome"/>
    <property type="evidence" value="ECO:0000318"/>
    <property type="project" value="GO_Central"/>
</dbReference>
<dbReference type="PROSITE" id="PS51421">
    <property type="entry name" value="RAS"/>
    <property type="match status" value="1"/>
</dbReference>
<evidence type="ECO:0000313" key="2">
    <source>
        <dbReference type="EMBL" id="EAX89695.1"/>
    </source>
</evidence>
<dbReference type="InterPro" id="IPR005225">
    <property type="entry name" value="Small_GTP-bd"/>
</dbReference>
<dbReference type="PROSITE" id="PS51420">
    <property type="entry name" value="RHO"/>
    <property type="match status" value="1"/>
</dbReference>
<organism evidence="2 3">
    <name type="scientific">Trichomonas vaginalis (strain ATCC PRA-98 / G3)</name>
    <dbReference type="NCBI Taxonomy" id="412133"/>
    <lineage>
        <taxon>Eukaryota</taxon>
        <taxon>Metamonada</taxon>
        <taxon>Parabasalia</taxon>
        <taxon>Trichomonadida</taxon>
        <taxon>Trichomonadidae</taxon>
        <taxon>Trichomonas</taxon>
    </lineage>
</organism>
<dbReference type="SUPFAM" id="SSF52540">
    <property type="entry name" value="P-loop containing nucleoside triphosphate hydrolases"/>
    <property type="match status" value="1"/>
</dbReference>
<sequence>MRSLKAVLVGDTKVGKSCILSQFVQETYDKNMPATVGAAFLTKIVTTEAGPIRLQLWDTAGQEKYRSLAPMYYRSAAAALLVYDVTSKSSLENLRNWNQEICEKAPAGITIFVVGNKIDATDERVVSSDAGRAMAQELGAAFYFETSAKTGEGINNLFNKVAETDIAHDTQIDKPVTKPVKPEGQEGGGCC</sequence>
<dbReference type="CDD" id="cd00154">
    <property type="entry name" value="Rab"/>
    <property type="match status" value="1"/>
</dbReference>